<dbReference type="Proteomes" id="UP001055072">
    <property type="component" value="Unassembled WGS sequence"/>
</dbReference>
<evidence type="ECO:0000313" key="1">
    <source>
        <dbReference type="EMBL" id="KAI0093720.1"/>
    </source>
</evidence>
<reference evidence="1" key="1">
    <citation type="journal article" date="2021" name="Environ. Microbiol.">
        <title>Gene family expansions and transcriptome signatures uncover fungal adaptations to wood decay.</title>
        <authorList>
            <person name="Hage H."/>
            <person name="Miyauchi S."/>
            <person name="Viragh M."/>
            <person name="Drula E."/>
            <person name="Min B."/>
            <person name="Chaduli D."/>
            <person name="Navarro D."/>
            <person name="Favel A."/>
            <person name="Norest M."/>
            <person name="Lesage-Meessen L."/>
            <person name="Balint B."/>
            <person name="Merenyi Z."/>
            <person name="de Eugenio L."/>
            <person name="Morin E."/>
            <person name="Martinez A.T."/>
            <person name="Baldrian P."/>
            <person name="Stursova M."/>
            <person name="Martinez M.J."/>
            <person name="Novotny C."/>
            <person name="Magnuson J.K."/>
            <person name="Spatafora J.W."/>
            <person name="Maurice S."/>
            <person name="Pangilinan J."/>
            <person name="Andreopoulos W."/>
            <person name="LaButti K."/>
            <person name="Hundley H."/>
            <person name="Na H."/>
            <person name="Kuo A."/>
            <person name="Barry K."/>
            <person name="Lipzen A."/>
            <person name="Henrissat B."/>
            <person name="Riley R."/>
            <person name="Ahrendt S."/>
            <person name="Nagy L.G."/>
            <person name="Grigoriev I.V."/>
            <person name="Martin F."/>
            <person name="Rosso M.N."/>
        </authorList>
    </citation>
    <scope>NUCLEOTIDE SEQUENCE</scope>
    <source>
        <strain evidence="1">CBS 384.51</strain>
    </source>
</reference>
<evidence type="ECO:0000313" key="2">
    <source>
        <dbReference type="Proteomes" id="UP001055072"/>
    </source>
</evidence>
<dbReference type="EMBL" id="MU274901">
    <property type="protein sequence ID" value="KAI0093720.1"/>
    <property type="molecule type" value="Genomic_DNA"/>
</dbReference>
<organism evidence="1 2">
    <name type="scientific">Irpex rosettiformis</name>
    <dbReference type="NCBI Taxonomy" id="378272"/>
    <lineage>
        <taxon>Eukaryota</taxon>
        <taxon>Fungi</taxon>
        <taxon>Dikarya</taxon>
        <taxon>Basidiomycota</taxon>
        <taxon>Agaricomycotina</taxon>
        <taxon>Agaricomycetes</taxon>
        <taxon>Polyporales</taxon>
        <taxon>Irpicaceae</taxon>
        <taxon>Irpex</taxon>
    </lineage>
</organism>
<sequence length="205" mass="22209">MSAYGSTEELFSKATRHTQGAADVGNPKPRIPFTKAKYTRGLDDAPPHQLFFSPFYSPNAKRGAVQSMPQAEENARARSQATPAEVRNGPRPATLVTRSSATSSASSEGSSKKLRGHYYPPSVPTESYTIISLKTIPSASSCSLRCRQSTPMSSSSSLISGSQAKTASLKRGRRTDVTPEHKLFQTQFGFGTPGWKRRRGVPDAR</sequence>
<name>A0ACB8UI35_9APHY</name>
<comment type="caution">
    <text evidence="1">The sequence shown here is derived from an EMBL/GenBank/DDBJ whole genome shotgun (WGS) entry which is preliminary data.</text>
</comment>
<keyword evidence="2" id="KW-1185">Reference proteome</keyword>
<gene>
    <name evidence="1" type="ORF">BDY19DRAFT_269306</name>
</gene>
<proteinExistence type="predicted"/>
<accession>A0ACB8UI35</accession>
<protein>
    <submittedName>
        <fullName evidence="1">Uncharacterized protein</fullName>
    </submittedName>
</protein>